<organism evidence="1 2">
    <name type="scientific">Olivibacter domesticus</name>
    <name type="common">Pseudosphingobacterium domesticum</name>
    <dbReference type="NCBI Taxonomy" id="407022"/>
    <lineage>
        <taxon>Bacteria</taxon>
        <taxon>Pseudomonadati</taxon>
        <taxon>Bacteroidota</taxon>
        <taxon>Sphingobacteriia</taxon>
        <taxon>Sphingobacteriales</taxon>
        <taxon>Sphingobacteriaceae</taxon>
        <taxon>Olivibacter</taxon>
    </lineage>
</organism>
<dbReference type="STRING" id="407022.SAMN05661044_04285"/>
<dbReference type="Gene3D" id="3.40.50.150">
    <property type="entry name" value="Vaccinia Virus protein VP39"/>
    <property type="match status" value="1"/>
</dbReference>
<sequence length="293" mass="33672">MKSTTIHIGHRIRQGQFAYFTLIQLNLYYLCLMANYRFFLDYLKHYLTAKTRHGVHSPFVYKLIDEVIYDFREKSYEKSIEQERTKLKNNDHSIVVTDLGAGSMMNNGRKKMIKTIAKNALKPKKVAQLLARLAYNFQPASIIELGTCLAITSSYLAKAVPTAHVVSVEGCPETAKVARTTLSNLAIDNVEIKVGNFDVLLAPIIDNLEKLDFLFVDGNHRKEATLTYFKTCLPKVSSRSVLIFDDIYWSTGMKEAWQEIKNHPDVTLTIDLFYIGLVFFKQDQVKEHFKIRF</sequence>
<dbReference type="EMBL" id="FOAF01000007">
    <property type="protein sequence ID" value="SEM11213.1"/>
    <property type="molecule type" value="Genomic_DNA"/>
</dbReference>
<dbReference type="PANTHER" id="PTHR43167">
    <property type="entry name" value="PUTATIVE (AFU_ORTHOLOGUE AFUA_6G01830)-RELATED"/>
    <property type="match status" value="1"/>
</dbReference>
<accession>A0A1H7VPL6</accession>
<dbReference type="SUPFAM" id="SSF53335">
    <property type="entry name" value="S-adenosyl-L-methionine-dependent methyltransferases"/>
    <property type="match status" value="1"/>
</dbReference>
<dbReference type="GO" id="GO:0008168">
    <property type="term" value="F:methyltransferase activity"/>
    <property type="evidence" value="ECO:0007669"/>
    <property type="project" value="UniProtKB-KW"/>
</dbReference>
<evidence type="ECO:0000313" key="1">
    <source>
        <dbReference type="EMBL" id="SEM11213.1"/>
    </source>
</evidence>
<keyword evidence="2" id="KW-1185">Reference proteome</keyword>
<gene>
    <name evidence="1" type="ORF">SAMN05661044_04285</name>
</gene>
<reference evidence="2" key="1">
    <citation type="submission" date="2016-10" db="EMBL/GenBank/DDBJ databases">
        <authorList>
            <person name="Varghese N."/>
            <person name="Submissions S."/>
        </authorList>
    </citation>
    <scope>NUCLEOTIDE SEQUENCE [LARGE SCALE GENOMIC DNA]</scope>
    <source>
        <strain evidence="2">DSM 18733</strain>
    </source>
</reference>
<dbReference type="Pfam" id="PF13578">
    <property type="entry name" value="Methyltransf_24"/>
    <property type="match status" value="1"/>
</dbReference>
<dbReference type="PANTHER" id="PTHR43167:SF1">
    <property type="entry name" value="PUTATIVE (AFU_ORTHOLOGUE AFUA_6G01830)-RELATED"/>
    <property type="match status" value="1"/>
</dbReference>
<name>A0A1H7VPL6_OLID1</name>
<dbReference type="Proteomes" id="UP000199421">
    <property type="component" value="Unassembled WGS sequence"/>
</dbReference>
<dbReference type="GO" id="GO:0032259">
    <property type="term" value="P:methylation"/>
    <property type="evidence" value="ECO:0007669"/>
    <property type="project" value="UniProtKB-KW"/>
</dbReference>
<proteinExistence type="predicted"/>
<evidence type="ECO:0000313" key="2">
    <source>
        <dbReference type="Proteomes" id="UP000199421"/>
    </source>
</evidence>
<dbReference type="AlphaFoldDB" id="A0A1H7VPL6"/>
<dbReference type="InterPro" id="IPR029063">
    <property type="entry name" value="SAM-dependent_MTases_sf"/>
</dbReference>
<keyword evidence="1" id="KW-0808">Transferase</keyword>
<protein>
    <submittedName>
        <fullName evidence="1">Predicted O-methyltransferase YrrM</fullName>
    </submittedName>
</protein>
<dbReference type="CDD" id="cd02440">
    <property type="entry name" value="AdoMet_MTases"/>
    <property type="match status" value="1"/>
</dbReference>
<keyword evidence="1" id="KW-0489">Methyltransferase</keyword>